<dbReference type="GO" id="GO:0008831">
    <property type="term" value="F:dTDP-4-dehydrorhamnose reductase activity"/>
    <property type="evidence" value="ECO:0007669"/>
    <property type="project" value="UniProtKB-EC"/>
</dbReference>
<evidence type="ECO:0000256" key="3">
    <source>
        <dbReference type="ARBA" id="ARBA00012929"/>
    </source>
</evidence>
<evidence type="ECO:0000256" key="4">
    <source>
        <dbReference type="ARBA" id="ARBA00017099"/>
    </source>
</evidence>
<dbReference type="UniPathway" id="UPA00124"/>
<keyword evidence="6" id="KW-0560">Oxidoreductase</keyword>
<organism evidence="8 9">
    <name type="scientific">Neiella marina</name>
    <dbReference type="NCBI Taxonomy" id="508461"/>
    <lineage>
        <taxon>Bacteria</taxon>
        <taxon>Pseudomonadati</taxon>
        <taxon>Pseudomonadota</taxon>
        <taxon>Gammaproteobacteria</taxon>
        <taxon>Alteromonadales</taxon>
        <taxon>Echinimonadaceae</taxon>
        <taxon>Neiella</taxon>
    </lineage>
</organism>
<sequence length="293" mass="32096">MKVLVTGKGGQLAWELAQTKPEFVELVELGIEDLDITDSEAVGTLIAEIKPNAIINAAAYTAVDKAETDSELAYAVNQKGAANLAKVAKELSAKLLHVSTDFVFAGDKVTPYQVGDEPSPLGVYGASKLAGDQDVANIIGTQGLIVRTAWVYSANGNNFVKTMLRLMAEKEQLGVIYDQVGTPTWAKGLAKWLWKTLEQDWQFEQCPIFHWTDAGVASWYDFADAIQELGIEKGFLKKSIPISPIPTSAYPTPAKRPSFSVLDKTESEQFTNISTIHWRKQLSSMLDELKGQL</sequence>
<comment type="function">
    <text evidence="6">Catalyzes the reduction of dTDP-6-deoxy-L-lyxo-4-hexulose to yield dTDP-L-rhamnose.</text>
</comment>
<dbReference type="PANTHER" id="PTHR10491">
    <property type="entry name" value="DTDP-4-DEHYDRORHAMNOSE REDUCTASE"/>
    <property type="match status" value="1"/>
</dbReference>
<feature type="domain" description="RmlD-like substrate binding" evidence="7">
    <location>
        <begin position="1"/>
        <end position="289"/>
    </location>
</feature>
<dbReference type="AlphaFoldDB" id="A0A8J2XP98"/>
<dbReference type="OrthoDB" id="9803892at2"/>
<dbReference type="Pfam" id="PF04321">
    <property type="entry name" value="RmlD_sub_bind"/>
    <property type="match status" value="1"/>
</dbReference>
<evidence type="ECO:0000313" key="9">
    <source>
        <dbReference type="Proteomes" id="UP000619743"/>
    </source>
</evidence>
<dbReference type="InterPro" id="IPR005913">
    <property type="entry name" value="dTDP_dehydrorham_reduct"/>
</dbReference>
<evidence type="ECO:0000259" key="7">
    <source>
        <dbReference type="Pfam" id="PF04321"/>
    </source>
</evidence>
<evidence type="ECO:0000256" key="1">
    <source>
        <dbReference type="ARBA" id="ARBA00004781"/>
    </source>
</evidence>
<dbReference type="InterPro" id="IPR036291">
    <property type="entry name" value="NAD(P)-bd_dom_sf"/>
</dbReference>
<dbReference type="Gene3D" id="3.90.25.10">
    <property type="entry name" value="UDP-galactose 4-epimerase, domain 1"/>
    <property type="match status" value="1"/>
</dbReference>
<dbReference type="CDD" id="cd05254">
    <property type="entry name" value="dTDP_HR_like_SDR_e"/>
    <property type="match status" value="1"/>
</dbReference>
<comment type="cofactor">
    <cofactor evidence="6">
        <name>Mg(2+)</name>
        <dbReference type="ChEBI" id="CHEBI:18420"/>
    </cofactor>
    <text evidence="6">Binds 1 Mg(2+) ion per monomer.</text>
</comment>
<dbReference type="EC" id="1.1.1.133" evidence="3 6"/>
<dbReference type="GO" id="GO:0005829">
    <property type="term" value="C:cytosol"/>
    <property type="evidence" value="ECO:0007669"/>
    <property type="project" value="TreeGrafter"/>
</dbReference>
<dbReference type="NCBIfam" id="TIGR01214">
    <property type="entry name" value="rmlD"/>
    <property type="match status" value="1"/>
</dbReference>
<evidence type="ECO:0000256" key="2">
    <source>
        <dbReference type="ARBA" id="ARBA00010944"/>
    </source>
</evidence>
<dbReference type="GO" id="GO:0009243">
    <property type="term" value="P:O antigen biosynthetic process"/>
    <property type="evidence" value="ECO:0007669"/>
    <property type="project" value="UniProtKB-UniPathway"/>
</dbReference>
<gene>
    <name evidence="8" type="primary">rfbD</name>
    <name evidence="8" type="ORF">GCM10011369_20440</name>
</gene>
<dbReference type="Gene3D" id="3.40.50.720">
    <property type="entry name" value="NAD(P)-binding Rossmann-like Domain"/>
    <property type="match status" value="1"/>
</dbReference>
<comment type="catalytic activity">
    <reaction evidence="5 6">
        <text>dTDP-beta-L-rhamnose + NADP(+) = dTDP-4-dehydro-beta-L-rhamnose + NADPH + H(+)</text>
        <dbReference type="Rhea" id="RHEA:21796"/>
        <dbReference type="ChEBI" id="CHEBI:15378"/>
        <dbReference type="ChEBI" id="CHEBI:57510"/>
        <dbReference type="ChEBI" id="CHEBI:57783"/>
        <dbReference type="ChEBI" id="CHEBI:58349"/>
        <dbReference type="ChEBI" id="CHEBI:62830"/>
        <dbReference type="EC" id="1.1.1.133"/>
    </reaction>
</comment>
<dbReference type="Proteomes" id="UP000619743">
    <property type="component" value="Unassembled WGS sequence"/>
</dbReference>
<proteinExistence type="inferred from homology"/>
<evidence type="ECO:0000256" key="5">
    <source>
        <dbReference type="ARBA" id="ARBA00048200"/>
    </source>
</evidence>
<reference evidence="9" key="1">
    <citation type="journal article" date="2019" name="Int. J. Syst. Evol. Microbiol.">
        <title>The Global Catalogue of Microorganisms (GCM) 10K type strain sequencing project: providing services to taxonomists for standard genome sequencing and annotation.</title>
        <authorList>
            <consortium name="The Broad Institute Genomics Platform"/>
            <consortium name="The Broad Institute Genome Sequencing Center for Infectious Disease"/>
            <person name="Wu L."/>
            <person name="Ma J."/>
        </authorList>
    </citation>
    <scope>NUCLEOTIDE SEQUENCE [LARGE SCALE GENOMIC DNA]</scope>
    <source>
        <strain evidence="9">CGMCC 1.10130</strain>
    </source>
</reference>
<accession>A0A8J2XP98</accession>
<dbReference type="PANTHER" id="PTHR10491:SF4">
    <property type="entry name" value="METHIONINE ADENOSYLTRANSFERASE 2 SUBUNIT BETA"/>
    <property type="match status" value="1"/>
</dbReference>
<name>A0A8J2XP98_9GAMM</name>
<keyword evidence="6" id="KW-0521">NADP</keyword>
<dbReference type="InterPro" id="IPR029903">
    <property type="entry name" value="RmlD-like-bd"/>
</dbReference>
<evidence type="ECO:0000256" key="6">
    <source>
        <dbReference type="RuleBase" id="RU364082"/>
    </source>
</evidence>
<comment type="caution">
    <text evidence="8">The sequence shown here is derived from an EMBL/GenBank/DDBJ whole genome shotgun (WGS) entry which is preliminary data.</text>
</comment>
<comment type="similarity">
    <text evidence="2 6">Belongs to the dTDP-4-dehydrorhamnose reductase family.</text>
</comment>
<dbReference type="SUPFAM" id="SSF51735">
    <property type="entry name" value="NAD(P)-binding Rossmann-fold domains"/>
    <property type="match status" value="1"/>
</dbReference>
<dbReference type="EMBL" id="BMDX01000009">
    <property type="protein sequence ID" value="GGA78455.1"/>
    <property type="molecule type" value="Genomic_DNA"/>
</dbReference>
<dbReference type="UniPathway" id="UPA00281"/>
<dbReference type="GO" id="GO:0019305">
    <property type="term" value="P:dTDP-rhamnose biosynthetic process"/>
    <property type="evidence" value="ECO:0007669"/>
    <property type="project" value="UniProtKB-UniPathway"/>
</dbReference>
<comment type="pathway">
    <text evidence="1 6">Carbohydrate biosynthesis; dTDP-L-rhamnose biosynthesis.</text>
</comment>
<protein>
    <recommendedName>
        <fullName evidence="4 6">dTDP-4-dehydrorhamnose reductase</fullName>
        <ecNumber evidence="3 6">1.1.1.133</ecNumber>
    </recommendedName>
</protein>
<evidence type="ECO:0000313" key="8">
    <source>
        <dbReference type="EMBL" id="GGA78455.1"/>
    </source>
</evidence>
<dbReference type="RefSeq" id="WP_087505718.1">
    <property type="nucleotide sequence ID" value="NZ_BMDX01000009.1"/>
</dbReference>
<keyword evidence="9" id="KW-1185">Reference proteome</keyword>